<reference evidence="2 3" key="1">
    <citation type="submission" date="2017-05" db="EMBL/GenBank/DDBJ databases">
        <title>The complete genome sequence of Deinococcus ficus isolated from the rhizosphere of the Ficus religiosa L. in Taiwan.</title>
        <authorList>
            <person name="Wu K.-M."/>
            <person name="Liao T.-L."/>
            <person name="Liu Y.-M."/>
            <person name="Young C.-C."/>
            <person name="Tsai S.-F."/>
        </authorList>
    </citation>
    <scope>NUCLEOTIDE SEQUENCE [LARGE SCALE GENOMIC DNA]</scope>
    <source>
        <strain evidence="2 3">CC-FR2-10</strain>
        <plasmid evidence="3">pdfi3</plasmid>
    </source>
</reference>
<dbReference type="EMBL" id="CP021084">
    <property type="protein sequence ID" value="ASN83452.1"/>
    <property type="molecule type" value="Genomic_DNA"/>
</dbReference>
<sequence>MTQEPTLSYFGSLTLKNGHLHLLHNSDLPAYYSSFHPKTHALVCGTSISMKTAYTVLYGERSIELEEFDLPEVISLLSEQSDAWITLKNSPEIEATIRNLLTDIHILNPDMDVIFRPDPAPQTSGAGWTPALGAAPVPAPATRPPAALPDLPLGRPDAVPVPVAVGSAAALNAQQPIPRRVMLPGEANQRVRQARLQEQQEQPRPAPERSLFGQLRRLFGG</sequence>
<geneLocation type="plasmid" evidence="3">
    <name>pdfi3</name>
</geneLocation>
<protein>
    <submittedName>
        <fullName evidence="2">Uncharacterized protein</fullName>
    </submittedName>
</protein>
<feature type="compositionally biased region" description="Low complexity" evidence="1">
    <location>
        <begin position="190"/>
        <end position="203"/>
    </location>
</feature>
<name>A0A221T3H5_9DEIO</name>
<organism evidence="2 3">
    <name type="scientific">Deinococcus ficus</name>
    <dbReference type="NCBI Taxonomy" id="317577"/>
    <lineage>
        <taxon>Bacteria</taxon>
        <taxon>Thermotogati</taxon>
        <taxon>Deinococcota</taxon>
        <taxon>Deinococci</taxon>
        <taxon>Deinococcales</taxon>
        <taxon>Deinococcaceae</taxon>
        <taxon>Deinococcus</taxon>
    </lineage>
</organism>
<dbReference type="Proteomes" id="UP000259030">
    <property type="component" value="Plasmid pDFI3"/>
</dbReference>
<keyword evidence="2" id="KW-0614">Plasmid</keyword>
<dbReference type="AlphaFoldDB" id="A0A221T3H5"/>
<evidence type="ECO:0000313" key="3">
    <source>
        <dbReference type="Proteomes" id="UP000259030"/>
    </source>
</evidence>
<dbReference type="KEGG" id="dfc:DFI_19840"/>
<gene>
    <name evidence="2" type="ORF">DFI_19840</name>
</gene>
<evidence type="ECO:0000256" key="1">
    <source>
        <dbReference type="SAM" id="MobiDB-lite"/>
    </source>
</evidence>
<dbReference type="RefSeq" id="WP_027462882.1">
    <property type="nucleotide sequence ID" value="NZ_CP021084.1"/>
</dbReference>
<evidence type="ECO:0000313" key="2">
    <source>
        <dbReference type="EMBL" id="ASN83452.1"/>
    </source>
</evidence>
<accession>A0A221T3H5</accession>
<feature type="region of interest" description="Disordered" evidence="1">
    <location>
        <begin position="189"/>
        <end position="209"/>
    </location>
</feature>
<proteinExistence type="predicted"/>
<keyword evidence="3" id="KW-1185">Reference proteome</keyword>